<gene>
    <name evidence="5" type="ORF">H4O21_13295</name>
</gene>
<dbReference type="InterPro" id="IPR050555">
    <property type="entry name" value="Bact_Solute-Bind_Prot2"/>
</dbReference>
<comment type="similarity">
    <text evidence="2">Belongs to the bacterial solute-binding protein 2 family.</text>
</comment>
<name>A0A839ITZ5_9GAMM</name>
<dbReference type="PANTHER" id="PTHR30036">
    <property type="entry name" value="D-XYLOSE-BINDING PERIPLASMIC PROTEIN"/>
    <property type="match status" value="1"/>
</dbReference>
<dbReference type="GO" id="GO:0030246">
    <property type="term" value="F:carbohydrate binding"/>
    <property type="evidence" value="ECO:0007669"/>
    <property type="project" value="TreeGrafter"/>
</dbReference>
<keyword evidence="6" id="KW-1185">Reference proteome</keyword>
<dbReference type="InterPro" id="IPR025997">
    <property type="entry name" value="SBP_2_dom"/>
</dbReference>
<reference evidence="5 6" key="1">
    <citation type="submission" date="2020-08" db="EMBL/GenBank/DDBJ databases">
        <title>Oceanospirillum sp. nov. isolated from marine sediment.</title>
        <authorList>
            <person name="Ji X."/>
        </authorList>
    </citation>
    <scope>NUCLEOTIDE SEQUENCE [LARGE SCALE GENOMIC DNA]</scope>
    <source>
        <strain evidence="5 6">D5</strain>
    </source>
</reference>
<dbReference type="Pfam" id="PF13407">
    <property type="entry name" value="Peripla_BP_4"/>
    <property type="match status" value="1"/>
</dbReference>
<dbReference type="GO" id="GO:0055085">
    <property type="term" value="P:transmembrane transport"/>
    <property type="evidence" value="ECO:0007669"/>
    <property type="project" value="UniProtKB-ARBA"/>
</dbReference>
<dbReference type="EMBL" id="JACJFM010000016">
    <property type="protein sequence ID" value="MBB1487586.1"/>
    <property type="molecule type" value="Genomic_DNA"/>
</dbReference>
<dbReference type="Gene3D" id="3.40.50.2300">
    <property type="match status" value="2"/>
</dbReference>
<feature type="signal peptide" evidence="3">
    <location>
        <begin position="1"/>
        <end position="23"/>
    </location>
</feature>
<dbReference type="GO" id="GO:0030288">
    <property type="term" value="C:outer membrane-bounded periplasmic space"/>
    <property type="evidence" value="ECO:0007669"/>
    <property type="project" value="TreeGrafter"/>
</dbReference>
<comment type="caution">
    <text evidence="5">The sequence shown here is derived from an EMBL/GenBank/DDBJ whole genome shotgun (WGS) entry which is preliminary data.</text>
</comment>
<dbReference type="AlphaFoldDB" id="A0A839ITZ5"/>
<evidence type="ECO:0000313" key="6">
    <source>
        <dbReference type="Proteomes" id="UP000565262"/>
    </source>
</evidence>
<evidence type="ECO:0000259" key="4">
    <source>
        <dbReference type="Pfam" id="PF13407"/>
    </source>
</evidence>
<dbReference type="Proteomes" id="UP000565262">
    <property type="component" value="Unassembled WGS sequence"/>
</dbReference>
<feature type="chain" id="PRO_5033050178" evidence="3">
    <location>
        <begin position="24"/>
        <end position="330"/>
    </location>
</feature>
<comment type="subcellular location">
    <subcellularLocation>
        <location evidence="1">Periplasm</location>
    </subcellularLocation>
</comment>
<protein>
    <submittedName>
        <fullName evidence="5">Substrate-binding domain-containing protein</fullName>
    </submittedName>
</protein>
<dbReference type="PANTHER" id="PTHR30036:SF7">
    <property type="entry name" value="ABC TRANSPORTER PERIPLASMIC-BINDING PROTEIN YPHF"/>
    <property type="match status" value="1"/>
</dbReference>
<evidence type="ECO:0000313" key="5">
    <source>
        <dbReference type="EMBL" id="MBB1487586.1"/>
    </source>
</evidence>
<organism evidence="5 6">
    <name type="scientific">Oceanospirillum sediminis</name>
    <dbReference type="NCBI Taxonomy" id="2760088"/>
    <lineage>
        <taxon>Bacteria</taxon>
        <taxon>Pseudomonadati</taxon>
        <taxon>Pseudomonadota</taxon>
        <taxon>Gammaproteobacteria</taxon>
        <taxon>Oceanospirillales</taxon>
        <taxon>Oceanospirillaceae</taxon>
        <taxon>Oceanospirillum</taxon>
    </lineage>
</organism>
<keyword evidence="3" id="KW-0732">Signal</keyword>
<dbReference type="InterPro" id="IPR028082">
    <property type="entry name" value="Peripla_BP_I"/>
</dbReference>
<dbReference type="RefSeq" id="WP_182809362.1">
    <property type="nucleotide sequence ID" value="NZ_JACJFM010000016.1"/>
</dbReference>
<feature type="domain" description="Periplasmic binding protein" evidence="4">
    <location>
        <begin position="27"/>
        <end position="302"/>
    </location>
</feature>
<evidence type="ECO:0000256" key="3">
    <source>
        <dbReference type="SAM" id="SignalP"/>
    </source>
</evidence>
<evidence type="ECO:0000256" key="1">
    <source>
        <dbReference type="ARBA" id="ARBA00004418"/>
    </source>
</evidence>
<evidence type="ECO:0000256" key="2">
    <source>
        <dbReference type="ARBA" id="ARBA00007639"/>
    </source>
</evidence>
<accession>A0A839ITZ5</accession>
<dbReference type="SUPFAM" id="SSF53822">
    <property type="entry name" value="Periplasmic binding protein-like I"/>
    <property type="match status" value="1"/>
</dbReference>
<sequence length="330" mass="37300">MKCILAFMAGLMSFFLMFQSAQAQFKIAVIGKTKNDSFYEKAFEGCKTFASSVDDLLCIYDGPADFQDPRSQALIVEKLLQQDVDGLLISTTNSDFLVERVLKTVNQRNIPVITFDSDLLPQHHKYRQAYVGTNNFDFGVALGQYANRLKQGELTEICIQSGSSDTPNLNERIKGVRFALSGKGNNQKLSGENGWIEHHRCPFYTLGKRSNALSQLKFIMAQDQPPIFLAVAGFAQFSPYYIEQIMPFREKIKSGDSIVISADAEQVQLEALEQNLSTVNIGQRPREMGRFSAKLIYELLKYQTMPDKEINYLGFYFCTEDMGVKCEIIE</sequence>
<proteinExistence type="inferred from homology"/>